<feature type="domain" description="Gcp-like" evidence="1">
    <location>
        <begin position="30"/>
        <end position="225"/>
    </location>
</feature>
<dbReference type="InterPro" id="IPR043129">
    <property type="entry name" value="ATPase_NBD"/>
</dbReference>
<dbReference type="STRING" id="1588748.HMPREF3182_00832"/>
<gene>
    <name evidence="2" type="ORF">HMPREF3182_00832</name>
</gene>
<dbReference type="GO" id="GO:0005829">
    <property type="term" value="C:cytosol"/>
    <property type="evidence" value="ECO:0007669"/>
    <property type="project" value="TreeGrafter"/>
</dbReference>
<dbReference type="InterPro" id="IPR000905">
    <property type="entry name" value="Gcp-like_dom"/>
</dbReference>
<protein>
    <submittedName>
        <fullName evidence="2">Universal bacterial protein YeaZ</fullName>
    </submittedName>
</protein>
<organism evidence="2 3">
    <name type="scientific">Megasphaera hutchinsoni</name>
    <dbReference type="NCBI Taxonomy" id="1588748"/>
    <lineage>
        <taxon>Bacteria</taxon>
        <taxon>Bacillati</taxon>
        <taxon>Bacillota</taxon>
        <taxon>Negativicutes</taxon>
        <taxon>Veillonellales</taxon>
        <taxon>Veillonellaceae</taxon>
        <taxon>Megasphaera</taxon>
    </lineage>
</organism>
<evidence type="ECO:0000313" key="3">
    <source>
        <dbReference type="Proteomes" id="UP000070160"/>
    </source>
</evidence>
<dbReference type="SUPFAM" id="SSF53067">
    <property type="entry name" value="Actin-like ATPase domain"/>
    <property type="match status" value="2"/>
</dbReference>
<evidence type="ECO:0000313" key="2">
    <source>
        <dbReference type="EMBL" id="KXB91418.1"/>
    </source>
</evidence>
<dbReference type="Pfam" id="PF00814">
    <property type="entry name" value="TsaD"/>
    <property type="match status" value="1"/>
</dbReference>
<accession>A0A134CGR0</accession>
<dbReference type="RefSeq" id="WP_062485581.1">
    <property type="nucleotide sequence ID" value="NZ_KQ960946.1"/>
</dbReference>
<dbReference type="InterPro" id="IPR022496">
    <property type="entry name" value="T6A_TsaB"/>
</dbReference>
<dbReference type="CDD" id="cd24032">
    <property type="entry name" value="ASKHA_NBD_TsaB"/>
    <property type="match status" value="1"/>
</dbReference>
<dbReference type="PATRIC" id="fig|1588748.3.peg.797"/>
<dbReference type="PANTHER" id="PTHR11735">
    <property type="entry name" value="TRNA N6-ADENOSINE THREONYLCARBAMOYLTRANSFERASE"/>
    <property type="match status" value="1"/>
</dbReference>
<comment type="caution">
    <text evidence="2">The sequence shown here is derived from an EMBL/GenBank/DDBJ whole genome shotgun (WGS) entry which is preliminary data.</text>
</comment>
<reference evidence="3" key="1">
    <citation type="submission" date="2016-01" db="EMBL/GenBank/DDBJ databases">
        <authorList>
            <person name="Mitreva M."/>
            <person name="Pepin K.H."/>
            <person name="Mihindukulasuriya K.A."/>
            <person name="Fulton R."/>
            <person name="Fronick C."/>
            <person name="O'Laughlin M."/>
            <person name="Miner T."/>
            <person name="Herter B."/>
            <person name="Rosa B.A."/>
            <person name="Cordes M."/>
            <person name="Tomlinson C."/>
            <person name="Wollam A."/>
            <person name="Palsikar V.B."/>
            <person name="Mardis E.R."/>
            <person name="Wilson R.K."/>
        </authorList>
    </citation>
    <scope>NUCLEOTIDE SEQUENCE [LARGE SCALE GENOMIC DNA]</scope>
    <source>
        <strain evidence="3">KA00182</strain>
    </source>
</reference>
<dbReference type="AlphaFoldDB" id="A0A134CGR0"/>
<dbReference type="PANTHER" id="PTHR11735:SF11">
    <property type="entry name" value="TRNA THREONYLCARBAMOYLADENOSINE BIOSYNTHESIS PROTEIN TSAB"/>
    <property type="match status" value="1"/>
</dbReference>
<dbReference type="Proteomes" id="UP000070160">
    <property type="component" value="Unassembled WGS sequence"/>
</dbReference>
<keyword evidence="3" id="KW-1185">Reference proteome</keyword>
<dbReference type="NCBIfam" id="TIGR03725">
    <property type="entry name" value="T6A_YeaZ"/>
    <property type="match status" value="1"/>
</dbReference>
<evidence type="ECO:0000259" key="1">
    <source>
        <dbReference type="Pfam" id="PF00814"/>
    </source>
</evidence>
<name>A0A134CGR0_9FIRM</name>
<dbReference type="Gene3D" id="3.30.420.40">
    <property type="match status" value="2"/>
</dbReference>
<proteinExistence type="predicted"/>
<dbReference type="GO" id="GO:0002949">
    <property type="term" value="P:tRNA threonylcarbamoyladenosine modification"/>
    <property type="evidence" value="ECO:0007669"/>
    <property type="project" value="InterPro"/>
</dbReference>
<dbReference type="EMBL" id="LSDT01000035">
    <property type="protein sequence ID" value="KXB91418.1"/>
    <property type="molecule type" value="Genomic_DNA"/>
</dbReference>
<sequence>MQLAIETSSLVSSVALLHEGTLRSEITIQAKLTHSEQLMPHIADMLAKAGVTKKQIDSISVSLGPGSFTGLRIGLATAKGLAFAWEVPLVGIETPVSLAWNFIGHAAYICPLIDAQKGNVYAALYRWEKGQLQVYNDIFIAPFTAVLDTLARQEKRIVFCGDAAIKGRDKIEKEAAFSLAPATMVIPRAGSLALAADERIRIGDYDDVMHLTPSYKRRSEAEILWEKRQGEKKHDRT</sequence>